<feature type="transmembrane region" description="Helical" evidence="8">
    <location>
        <begin position="85"/>
        <end position="106"/>
    </location>
</feature>
<dbReference type="AlphaFoldDB" id="A0A147BH08"/>
<evidence type="ECO:0000256" key="8">
    <source>
        <dbReference type="SAM" id="Phobius"/>
    </source>
</evidence>
<organism evidence="9">
    <name type="scientific">Ixodes ricinus</name>
    <name type="common">Common tick</name>
    <name type="synonym">Acarus ricinus</name>
    <dbReference type="NCBI Taxonomy" id="34613"/>
    <lineage>
        <taxon>Eukaryota</taxon>
        <taxon>Metazoa</taxon>
        <taxon>Ecdysozoa</taxon>
        <taxon>Arthropoda</taxon>
        <taxon>Chelicerata</taxon>
        <taxon>Arachnida</taxon>
        <taxon>Acari</taxon>
        <taxon>Parasitiformes</taxon>
        <taxon>Ixodida</taxon>
        <taxon>Ixodoidea</taxon>
        <taxon>Ixodidae</taxon>
        <taxon>Ixodinae</taxon>
        <taxon>Ixodes</taxon>
    </lineage>
</organism>
<reference evidence="9" key="1">
    <citation type="journal article" date="2018" name="PLoS Negl. Trop. Dis.">
        <title>Sialome diversity of ticks revealed by RNAseq of single tick salivary glands.</title>
        <authorList>
            <person name="Perner J."/>
            <person name="Kropackova S."/>
            <person name="Kopacek P."/>
            <person name="Ribeiro J.M."/>
        </authorList>
    </citation>
    <scope>NUCLEOTIDE SEQUENCE</scope>
    <source>
        <strain evidence="9">Siblings of single egg batch collected in Ceske Budejovice</strain>
        <tissue evidence="9">Salivary glands</tissue>
    </source>
</reference>
<accession>A0A147BH08</accession>
<keyword evidence="5 8" id="KW-0812">Transmembrane</keyword>
<keyword evidence="9" id="KW-0328">Glycosyltransferase</keyword>
<feature type="transmembrane region" description="Helical" evidence="8">
    <location>
        <begin position="220"/>
        <end position="242"/>
    </location>
</feature>
<dbReference type="GO" id="GO:0006506">
    <property type="term" value="P:GPI anchor biosynthetic process"/>
    <property type="evidence" value="ECO:0007669"/>
    <property type="project" value="UniProtKB-UniPathway"/>
</dbReference>
<dbReference type="PANTHER" id="PTHR12982:SF0">
    <property type="entry name" value="PHOSPHATIDYLINOSITOL N-ACETYLGLUCOSAMINYLTRANSFERASE SUBUNIT C"/>
    <property type="match status" value="1"/>
</dbReference>
<sequence length="323" mass="35470">MNEPADESLPTPKAQTWRKVLYEDQNVPDNYVDQSFLCQLRKNVNPVQFTVPQALYAATGVTQQICRAVLFVVLYAWLKEGSLSPITLLASIVLLCCPAYLLYVVVEQRHIGRSPNLCFKEVLADLRRAAIFVAFGFSLAPILKTLTETISTDTVYAMAAGMLLLHLVTHDYSEDAKSEQNNSEDLSPDDGSNAWSTVSLNGALFAAVCLASRLPGIGPVFALSTLAVALFLLAPLLCSWIQGRWHRVQVALTVGHVGVALAGCGHPVLLVVLACVGLLLPCHFVHCHRLRQCVFPLFSSDFSLRLSGTWSPSVFTLFLHYLR</sequence>
<evidence type="ECO:0000313" key="9">
    <source>
        <dbReference type="EMBL" id="JAR90073.1"/>
    </source>
</evidence>
<evidence type="ECO:0000256" key="2">
    <source>
        <dbReference type="ARBA" id="ARBA00004687"/>
    </source>
</evidence>
<evidence type="ECO:0000256" key="6">
    <source>
        <dbReference type="ARBA" id="ARBA00022989"/>
    </source>
</evidence>
<keyword evidence="9" id="KW-0808">Transferase</keyword>
<comment type="pathway">
    <text evidence="2">Glycolipid biosynthesis; glycosylphosphatidylinositol-anchor biosynthesis.</text>
</comment>
<dbReference type="PIRSF" id="PIRSF016104">
    <property type="entry name" value="GPI2"/>
    <property type="match status" value="1"/>
</dbReference>
<evidence type="ECO:0000256" key="7">
    <source>
        <dbReference type="ARBA" id="ARBA00023136"/>
    </source>
</evidence>
<dbReference type="PANTHER" id="PTHR12982">
    <property type="entry name" value="PHOSPHATIDYLINOSITOL GLYCAN, CLASS C"/>
    <property type="match status" value="1"/>
</dbReference>
<dbReference type="GO" id="GO:0016757">
    <property type="term" value="F:glycosyltransferase activity"/>
    <property type="evidence" value="ECO:0007669"/>
    <property type="project" value="UniProtKB-KW"/>
</dbReference>
<comment type="similarity">
    <text evidence="3">Belongs to the PIGC family.</text>
</comment>
<protein>
    <submittedName>
        <fullName evidence="9">Putative n-acetylglucosaminyltransferase complex</fullName>
    </submittedName>
</protein>
<evidence type="ECO:0000256" key="5">
    <source>
        <dbReference type="ARBA" id="ARBA00022692"/>
    </source>
</evidence>
<keyword evidence="4" id="KW-0337">GPI-anchor biosynthesis</keyword>
<evidence type="ECO:0000256" key="3">
    <source>
        <dbReference type="ARBA" id="ARBA00008321"/>
    </source>
</evidence>
<feature type="transmembrane region" description="Helical" evidence="8">
    <location>
        <begin position="254"/>
        <end position="281"/>
    </location>
</feature>
<dbReference type="GO" id="GO:0000506">
    <property type="term" value="C:glycosylphosphatidylinositol-N-acetylglucosaminyltransferase (GPI-GnT) complex"/>
    <property type="evidence" value="ECO:0007669"/>
    <property type="project" value="TreeGrafter"/>
</dbReference>
<dbReference type="EMBL" id="GEGO01005331">
    <property type="protein sequence ID" value="JAR90073.1"/>
    <property type="molecule type" value="Transcribed_RNA"/>
</dbReference>
<evidence type="ECO:0000256" key="1">
    <source>
        <dbReference type="ARBA" id="ARBA00004141"/>
    </source>
</evidence>
<comment type="subcellular location">
    <subcellularLocation>
        <location evidence="1">Membrane</location>
        <topology evidence="1">Multi-pass membrane protein</topology>
    </subcellularLocation>
</comment>
<evidence type="ECO:0000256" key="4">
    <source>
        <dbReference type="ARBA" id="ARBA00022502"/>
    </source>
</evidence>
<proteinExistence type="inferred from homology"/>
<keyword evidence="6 8" id="KW-1133">Transmembrane helix</keyword>
<name>A0A147BH08_IXORI</name>
<dbReference type="Pfam" id="PF06432">
    <property type="entry name" value="GPI2"/>
    <property type="match status" value="1"/>
</dbReference>
<dbReference type="InterPro" id="IPR009450">
    <property type="entry name" value="Plno_GlcNAc_GPI2"/>
</dbReference>
<dbReference type="UniPathway" id="UPA00196"/>
<keyword evidence="7 8" id="KW-0472">Membrane</keyword>